<protein>
    <recommendedName>
        <fullName evidence="3">Peptidyl-prolyl cis-trans isomerase</fullName>
        <shortName evidence="3">PPIase</shortName>
        <ecNumber evidence="3">5.2.1.8</ecNumber>
    </recommendedName>
</protein>
<evidence type="ECO:0000313" key="5">
    <source>
        <dbReference type="EnsemblProtists" id="EOD33656"/>
    </source>
</evidence>
<reference evidence="6" key="1">
    <citation type="journal article" date="2013" name="Nature">
        <title>Pan genome of the phytoplankton Emiliania underpins its global distribution.</title>
        <authorList>
            <person name="Read B.A."/>
            <person name="Kegel J."/>
            <person name="Klute M.J."/>
            <person name="Kuo A."/>
            <person name="Lefebvre S.C."/>
            <person name="Maumus F."/>
            <person name="Mayer C."/>
            <person name="Miller J."/>
            <person name="Monier A."/>
            <person name="Salamov A."/>
            <person name="Young J."/>
            <person name="Aguilar M."/>
            <person name="Claverie J.M."/>
            <person name="Frickenhaus S."/>
            <person name="Gonzalez K."/>
            <person name="Herman E.K."/>
            <person name="Lin Y.C."/>
            <person name="Napier J."/>
            <person name="Ogata H."/>
            <person name="Sarno A.F."/>
            <person name="Shmutz J."/>
            <person name="Schroeder D."/>
            <person name="de Vargas C."/>
            <person name="Verret F."/>
            <person name="von Dassow P."/>
            <person name="Valentin K."/>
            <person name="Van de Peer Y."/>
            <person name="Wheeler G."/>
            <person name="Dacks J.B."/>
            <person name="Delwiche C.F."/>
            <person name="Dyhrman S.T."/>
            <person name="Glockner G."/>
            <person name="John U."/>
            <person name="Richards T."/>
            <person name="Worden A.Z."/>
            <person name="Zhang X."/>
            <person name="Grigoriev I.V."/>
            <person name="Allen A.E."/>
            <person name="Bidle K."/>
            <person name="Borodovsky M."/>
            <person name="Bowler C."/>
            <person name="Brownlee C."/>
            <person name="Cock J.M."/>
            <person name="Elias M."/>
            <person name="Gladyshev V.N."/>
            <person name="Groth M."/>
            <person name="Guda C."/>
            <person name="Hadaegh A."/>
            <person name="Iglesias-Rodriguez M.D."/>
            <person name="Jenkins J."/>
            <person name="Jones B.M."/>
            <person name="Lawson T."/>
            <person name="Leese F."/>
            <person name="Lindquist E."/>
            <person name="Lobanov A."/>
            <person name="Lomsadze A."/>
            <person name="Malik S.B."/>
            <person name="Marsh M.E."/>
            <person name="Mackinder L."/>
            <person name="Mock T."/>
            <person name="Mueller-Roeber B."/>
            <person name="Pagarete A."/>
            <person name="Parker M."/>
            <person name="Probert I."/>
            <person name="Quesneville H."/>
            <person name="Raines C."/>
            <person name="Rensing S.A."/>
            <person name="Riano-Pachon D.M."/>
            <person name="Richier S."/>
            <person name="Rokitta S."/>
            <person name="Shiraiwa Y."/>
            <person name="Soanes D.M."/>
            <person name="van der Giezen M."/>
            <person name="Wahlund T.M."/>
            <person name="Williams B."/>
            <person name="Wilson W."/>
            <person name="Wolfe G."/>
            <person name="Wurch L.L."/>
        </authorList>
    </citation>
    <scope>NUCLEOTIDE SEQUENCE</scope>
</reference>
<dbReference type="PANTHER" id="PTHR45625:SF4">
    <property type="entry name" value="PEPTIDYLPROLYL ISOMERASE DOMAIN AND WD REPEAT-CONTAINING PROTEIN 1"/>
    <property type="match status" value="1"/>
</dbReference>
<dbReference type="Gene3D" id="2.40.100.10">
    <property type="entry name" value="Cyclophilin-like"/>
    <property type="match status" value="1"/>
</dbReference>
<keyword evidence="1 3" id="KW-0697">Rotamase</keyword>
<dbReference type="SUPFAM" id="SSF50891">
    <property type="entry name" value="Cyclophilin-like"/>
    <property type="match status" value="1"/>
</dbReference>
<name>A0A0D3KD21_EMIH1</name>
<dbReference type="InterPro" id="IPR029000">
    <property type="entry name" value="Cyclophilin-like_dom_sf"/>
</dbReference>
<dbReference type="eggNOG" id="KOG0881">
    <property type="taxonomic scope" value="Eukaryota"/>
</dbReference>
<dbReference type="KEGG" id="ehx:EMIHUDRAFT_363813"/>
<dbReference type="Proteomes" id="UP000013827">
    <property type="component" value="Unassembled WGS sequence"/>
</dbReference>
<comment type="catalytic activity">
    <reaction evidence="3">
        <text>[protein]-peptidylproline (omega=180) = [protein]-peptidylproline (omega=0)</text>
        <dbReference type="Rhea" id="RHEA:16237"/>
        <dbReference type="Rhea" id="RHEA-COMP:10747"/>
        <dbReference type="Rhea" id="RHEA-COMP:10748"/>
        <dbReference type="ChEBI" id="CHEBI:83833"/>
        <dbReference type="ChEBI" id="CHEBI:83834"/>
        <dbReference type="EC" id="5.2.1.8"/>
    </reaction>
</comment>
<dbReference type="STRING" id="2903.R1FDT9"/>
<dbReference type="Pfam" id="PF00160">
    <property type="entry name" value="Pro_isomerase"/>
    <property type="match status" value="1"/>
</dbReference>
<dbReference type="PaxDb" id="2903-EOD33656"/>
<dbReference type="EC" id="5.2.1.8" evidence="3"/>
<dbReference type="OMA" id="AEFNFRR"/>
<dbReference type="PANTHER" id="PTHR45625">
    <property type="entry name" value="PEPTIDYL-PROLYL CIS-TRANS ISOMERASE-RELATED"/>
    <property type="match status" value="1"/>
</dbReference>
<evidence type="ECO:0000256" key="1">
    <source>
        <dbReference type="ARBA" id="ARBA00023110"/>
    </source>
</evidence>
<dbReference type="InterPro" id="IPR044666">
    <property type="entry name" value="Cyclophilin_A-like"/>
</dbReference>
<dbReference type="InterPro" id="IPR002130">
    <property type="entry name" value="Cyclophilin-type_PPIase_dom"/>
</dbReference>
<comment type="function">
    <text evidence="3">PPIases accelerate the folding of proteins. It catalyzes the cis-trans isomerization of proline imidic peptide bonds in oligopeptides.</text>
</comment>
<dbReference type="GO" id="GO:0003755">
    <property type="term" value="F:peptidyl-prolyl cis-trans isomerase activity"/>
    <property type="evidence" value="ECO:0007669"/>
    <property type="project" value="UniProtKB-UniRule"/>
</dbReference>
<dbReference type="AlphaFoldDB" id="A0A0D3KD21"/>
<dbReference type="RefSeq" id="XP_005786085.1">
    <property type="nucleotide sequence ID" value="XM_005786028.1"/>
</dbReference>
<proteinExistence type="inferred from homology"/>
<evidence type="ECO:0000256" key="2">
    <source>
        <dbReference type="ARBA" id="ARBA00023235"/>
    </source>
</evidence>
<dbReference type="HOGENOM" id="CLU_012062_16_6_1"/>
<dbReference type="CDD" id="cd00317">
    <property type="entry name" value="cyclophilin"/>
    <property type="match status" value="1"/>
</dbReference>
<dbReference type="PRINTS" id="PR00153">
    <property type="entry name" value="CSAPPISMRASE"/>
</dbReference>
<dbReference type="GeneID" id="17278926"/>
<dbReference type="EnsemblProtists" id="EOD33656">
    <property type="protein sequence ID" value="EOD33656"/>
    <property type="gene ID" value="EMIHUDRAFT_363813"/>
</dbReference>
<sequence>MGSLDRRAVGVGAAAAVALGTADSASAAEGGYPKMTIKTTQGEMEFEMWDDVAPKHVKSFLTLAKQGFFDGGAFHRIIPGFVIQGGDPNAKVGYGPSGTLDGADKAKVRKWGTGGPGYNVPAEFNERIHEFGVLSMARSNDPDSAGSQFFVCLGNLPSLDRKYTTFGKLTKGDDVLRKIAAAKTVTGDIPFERQGIERVDPL</sequence>
<organism evidence="5 6">
    <name type="scientific">Emiliania huxleyi (strain CCMP1516)</name>
    <dbReference type="NCBI Taxonomy" id="280463"/>
    <lineage>
        <taxon>Eukaryota</taxon>
        <taxon>Haptista</taxon>
        <taxon>Haptophyta</taxon>
        <taxon>Prymnesiophyceae</taxon>
        <taxon>Isochrysidales</taxon>
        <taxon>Noelaerhabdaceae</taxon>
        <taxon>Emiliania</taxon>
    </lineage>
</organism>
<feature type="domain" description="PPIase cyclophilin-type" evidence="4">
    <location>
        <begin position="42"/>
        <end position="201"/>
    </location>
</feature>
<reference evidence="5" key="2">
    <citation type="submission" date="2024-10" db="UniProtKB">
        <authorList>
            <consortium name="EnsemblProtists"/>
        </authorList>
    </citation>
    <scope>IDENTIFICATION</scope>
</reference>
<dbReference type="PROSITE" id="PS50072">
    <property type="entry name" value="CSA_PPIASE_2"/>
    <property type="match status" value="1"/>
</dbReference>
<evidence type="ECO:0000313" key="6">
    <source>
        <dbReference type="Proteomes" id="UP000013827"/>
    </source>
</evidence>
<accession>A0A0D3KD21</accession>
<evidence type="ECO:0000256" key="3">
    <source>
        <dbReference type="RuleBase" id="RU363019"/>
    </source>
</evidence>
<evidence type="ECO:0000259" key="4">
    <source>
        <dbReference type="PROSITE" id="PS50072"/>
    </source>
</evidence>
<comment type="similarity">
    <text evidence="3">Belongs to the cyclophilin-type PPIase family.</text>
</comment>
<keyword evidence="6" id="KW-1185">Reference proteome</keyword>
<keyword evidence="2 3" id="KW-0413">Isomerase</keyword>